<dbReference type="Pfam" id="PF12146">
    <property type="entry name" value="Hydrolase_4"/>
    <property type="match status" value="1"/>
</dbReference>
<evidence type="ECO:0000256" key="4">
    <source>
        <dbReference type="ARBA" id="ARBA00071261"/>
    </source>
</evidence>
<organism evidence="6 7">
    <name type="scientific">Longimonas halophila</name>
    <dbReference type="NCBI Taxonomy" id="1469170"/>
    <lineage>
        <taxon>Bacteria</taxon>
        <taxon>Pseudomonadati</taxon>
        <taxon>Rhodothermota</taxon>
        <taxon>Rhodothermia</taxon>
        <taxon>Rhodothermales</taxon>
        <taxon>Salisaetaceae</taxon>
        <taxon>Longimonas</taxon>
    </lineage>
</organism>
<dbReference type="InterPro" id="IPR029058">
    <property type="entry name" value="AB_hydrolase_fold"/>
</dbReference>
<dbReference type="Proteomes" id="UP000221024">
    <property type="component" value="Unassembled WGS sequence"/>
</dbReference>
<dbReference type="Gene3D" id="3.40.50.1820">
    <property type="entry name" value="alpha/beta hydrolase"/>
    <property type="match status" value="1"/>
</dbReference>
<dbReference type="PANTHER" id="PTHR11614">
    <property type="entry name" value="PHOSPHOLIPASE-RELATED"/>
    <property type="match status" value="1"/>
</dbReference>
<evidence type="ECO:0000256" key="1">
    <source>
        <dbReference type="ARBA" id="ARBA00001613"/>
    </source>
</evidence>
<proteinExistence type="inferred from homology"/>
<dbReference type="AlphaFoldDB" id="A0A2H3P0T7"/>
<evidence type="ECO:0000256" key="2">
    <source>
        <dbReference type="ARBA" id="ARBA00008645"/>
    </source>
</evidence>
<keyword evidence="7" id="KW-1185">Reference proteome</keyword>
<dbReference type="EC" id="3.1.1.23" evidence="3"/>
<evidence type="ECO:0000313" key="7">
    <source>
        <dbReference type="Proteomes" id="UP000221024"/>
    </source>
</evidence>
<comment type="catalytic activity">
    <reaction evidence="1">
        <text>Hydrolyzes glycerol monoesters of long-chain fatty acids.</text>
        <dbReference type="EC" id="3.1.1.23"/>
    </reaction>
</comment>
<gene>
    <name evidence="6" type="ORF">CRI93_00150</name>
</gene>
<sequence length="371" mass="40743">MLIARMLAMRYRRVRERRRFMRSKPRYCYDAKTTLHKIRHCGVLFQHDCSLPPVLLTVTALLRCPLCCSLVAAMLFSATSPTHTRRHVLPSGPALFTQHWHVSAPRGHMLLVHGYAEHSGRYGHVATVLKEAGYAVTAYDQRGFGRSPGRRALVWDFDILAHDLHAMSRHVQANSPAPLVVLGHSMGGLVVLWTLLMHDLSAAGVVLSAPALAIGGNVPPGLAPLTQAVSRWLPTLPTVGKVQGGISRDVQVVAEAEADPLNYHGRVPARTGVEMLRVGQQVQARAAAITHPYLLMHGTADAIVDPTGSTQFHSASGSADKTLRRYEGLRHEIFNEPERHDVFADVVAWLDARMSLQSQDETSHPHTTAQA</sequence>
<dbReference type="InterPro" id="IPR051044">
    <property type="entry name" value="MAG_DAG_Lipase"/>
</dbReference>
<dbReference type="OrthoDB" id="9780932at2"/>
<feature type="domain" description="Serine aminopeptidase S33" evidence="5">
    <location>
        <begin position="104"/>
        <end position="338"/>
    </location>
</feature>
<comment type="similarity">
    <text evidence="2">Belongs to the AB hydrolase superfamily.</text>
</comment>
<dbReference type="EMBL" id="PDEP01000001">
    <property type="protein sequence ID" value="PEN09180.1"/>
    <property type="molecule type" value="Genomic_DNA"/>
</dbReference>
<dbReference type="InterPro" id="IPR000073">
    <property type="entry name" value="AB_hydrolase_1"/>
</dbReference>
<reference evidence="6 7" key="1">
    <citation type="submission" date="2017-10" db="EMBL/GenBank/DDBJ databases">
        <title>Draft genome of Longimonas halophila.</title>
        <authorList>
            <person name="Goh K.M."/>
            <person name="Shamsir M.S."/>
            <person name="Lim S.W."/>
        </authorList>
    </citation>
    <scope>NUCLEOTIDE SEQUENCE [LARGE SCALE GENOMIC DNA]</scope>
    <source>
        <strain evidence="6 7">KCTC 42399</strain>
    </source>
</reference>
<dbReference type="PRINTS" id="PR00111">
    <property type="entry name" value="ABHYDROLASE"/>
</dbReference>
<dbReference type="InterPro" id="IPR022742">
    <property type="entry name" value="Hydrolase_4"/>
</dbReference>
<comment type="caution">
    <text evidence="6">The sequence shown here is derived from an EMBL/GenBank/DDBJ whole genome shotgun (WGS) entry which is preliminary data.</text>
</comment>
<dbReference type="SUPFAM" id="SSF53474">
    <property type="entry name" value="alpha/beta-Hydrolases"/>
    <property type="match status" value="1"/>
</dbReference>
<evidence type="ECO:0000259" key="5">
    <source>
        <dbReference type="Pfam" id="PF12146"/>
    </source>
</evidence>
<evidence type="ECO:0000313" key="6">
    <source>
        <dbReference type="EMBL" id="PEN09180.1"/>
    </source>
</evidence>
<accession>A0A2H3P0T7</accession>
<evidence type="ECO:0000256" key="3">
    <source>
        <dbReference type="ARBA" id="ARBA00013254"/>
    </source>
</evidence>
<dbReference type="FunFam" id="3.40.50.1820:FF:000117">
    <property type="entry name" value="Monoglyceride lipase, putative"/>
    <property type="match status" value="1"/>
</dbReference>
<protein>
    <recommendedName>
        <fullName evidence="4">Monoacylglycerol lipase</fullName>
        <ecNumber evidence="3">3.1.1.23</ecNumber>
    </recommendedName>
</protein>
<dbReference type="GO" id="GO:0047372">
    <property type="term" value="F:monoacylglycerol lipase activity"/>
    <property type="evidence" value="ECO:0007669"/>
    <property type="project" value="UniProtKB-EC"/>
</dbReference>
<name>A0A2H3P0T7_9BACT</name>